<dbReference type="SUPFAM" id="SSF53901">
    <property type="entry name" value="Thiolase-like"/>
    <property type="match status" value="1"/>
</dbReference>
<protein>
    <recommendedName>
        <fullName evidence="4">Thiolase N-terminal domain-containing protein</fullName>
    </recommendedName>
</protein>
<dbReference type="Proteomes" id="UP001177003">
    <property type="component" value="Chromosome 4"/>
</dbReference>
<keyword evidence="2" id="KW-0443">Lipid metabolism</keyword>
<dbReference type="PANTHER" id="PTHR43853">
    <property type="entry name" value="3-KETOACYL-COA THIOLASE, PEROXISOMAL"/>
    <property type="match status" value="1"/>
</dbReference>
<proteinExistence type="predicted"/>
<gene>
    <name evidence="5" type="ORF">LSALG_LOCUS19828</name>
</gene>
<evidence type="ECO:0000313" key="6">
    <source>
        <dbReference type="Proteomes" id="UP001177003"/>
    </source>
</evidence>
<dbReference type="GO" id="GO:0010124">
    <property type="term" value="P:phenylacetate catabolic process"/>
    <property type="evidence" value="ECO:0007669"/>
    <property type="project" value="TreeGrafter"/>
</dbReference>
<dbReference type="GO" id="GO:0005777">
    <property type="term" value="C:peroxisome"/>
    <property type="evidence" value="ECO:0007669"/>
    <property type="project" value="TreeGrafter"/>
</dbReference>
<reference evidence="5" key="1">
    <citation type="submission" date="2023-04" db="EMBL/GenBank/DDBJ databases">
        <authorList>
            <person name="Vijverberg K."/>
            <person name="Xiong W."/>
            <person name="Schranz E."/>
        </authorList>
    </citation>
    <scope>NUCLEOTIDE SEQUENCE</scope>
</reference>
<feature type="compositionally biased region" description="Basic and acidic residues" evidence="3">
    <location>
        <begin position="220"/>
        <end position="237"/>
    </location>
</feature>
<dbReference type="AlphaFoldDB" id="A0AA35YU30"/>
<dbReference type="EMBL" id="OX465080">
    <property type="protein sequence ID" value="CAI9280069.1"/>
    <property type="molecule type" value="Genomic_DNA"/>
</dbReference>
<dbReference type="GO" id="GO:0006635">
    <property type="term" value="P:fatty acid beta-oxidation"/>
    <property type="evidence" value="ECO:0007669"/>
    <property type="project" value="TreeGrafter"/>
</dbReference>
<evidence type="ECO:0000256" key="1">
    <source>
        <dbReference type="ARBA" id="ARBA00022832"/>
    </source>
</evidence>
<evidence type="ECO:0000313" key="5">
    <source>
        <dbReference type="EMBL" id="CAI9280069.1"/>
    </source>
</evidence>
<keyword evidence="1" id="KW-0276">Fatty acid metabolism</keyword>
<sequence length="264" mass="28567">MDAIQKHINALSGDRSPLCESNSGRVKDTYPDNILAPVLKALIEKTNINPAQVGDIVVGSVLAPSSERATECRMVSFYVGFPGVGRIYENHGTRPRLSSSNGNHIRKCRPTLQSKKTRTRSGCSRVTISVDDWMRPGVSLADLAKLKPVFKKDGSTTAETFNQVSDGARVVLLIKRNVVVQKGLPILGVFSMKKSGFFAASMAAASATTAISGSSSKNQTSHEDHQGSSKHSEDSSEKSNCCVEKFAPRFDGLRFIETLVTAHR</sequence>
<keyword evidence="6" id="KW-1185">Reference proteome</keyword>
<dbReference type="PANTHER" id="PTHR43853:SF8">
    <property type="entry name" value="3-KETOACYL-COA THIOLASE, PEROXISOMAL"/>
    <property type="match status" value="1"/>
</dbReference>
<evidence type="ECO:0000256" key="3">
    <source>
        <dbReference type="SAM" id="MobiDB-lite"/>
    </source>
</evidence>
<dbReference type="Pfam" id="PF00108">
    <property type="entry name" value="Thiolase_N"/>
    <property type="match status" value="2"/>
</dbReference>
<dbReference type="InterPro" id="IPR050215">
    <property type="entry name" value="Thiolase-like_sf_Thiolase"/>
</dbReference>
<dbReference type="InterPro" id="IPR016039">
    <property type="entry name" value="Thiolase-like"/>
</dbReference>
<evidence type="ECO:0000259" key="4">
    <source>
        <dbReference type="Pfam" id="PF00108"/>
    </source>
</evidence>
<accession>A0AA35YU30</accession>
<organism evidence="5 6">
    <name type="scientific">Lactuca saligna</name>
    <name type="common">Willowleaf lettuce</name>
    <dbReference type="NCBI Taxonomy" id="75948"/>
    <lineage>
        <taxon>Eukaryota</taxon>
        <taxon>Viridiplantae</taxon>
        <taxon>Streptophyta</taxon>
        <taxon>Embryophyta</taxon>
        <taxon>Tracheophyta</taxon>
        <taxon>Spermatophyta</taxon>
        <taxon>Magnoliopsida</taxon>
        <taxon>eudicotyledons</taxon>
        <taxon>Gunneridae</taxon>
        <taxon>Pentapetalae</taxon>
        <taxon>asterids</taxon>
        <taxon>campanulids</taxon>
        <taxon>Asterales</taxon>
        <taxon>Asteraceae</taxon>
        <taxon>Cichorioideae</taxon>
        <taxon>Cichorieae</taxon>
        <taxon>Lactucinae</taxon>
        <taxon>Lactuca</taxon>
    </lineage>
</organism>
<evidence type="ECO:0000256" key="2">
    <source>
        <dbReference type="ARBA" id="ARBA00023098"/>
    </source>
</evidence>
<feature type="domain" description="Thiolase N-terminal" evidence="4">
    <location>
        <begin position="126"/>
        <end position="176"/>
    </location>
</feature>
<feature type="domain" description="Thiolase N-terminal" evidence="4">
    <location>
        <begin position="13"/>
        <end position="82"/>
    </location>
</feature>
<feature type="region of interest" description="Disordered" evidence="3">
    <location>
        <begin position="213"/>
        <end position="238"/>
    </location>
</feature>
<dbReference type="GO" id="GO:0003988">
    <property type="term" value="F:acetyl-CoA C-acyltransferase activity"/>
    <property type="evidence" value="ECO:0007669"/>
    <property type="project" value="TreeGrafter"/>
</dbReference>
<dbReference type="Gene3D" id="3.40.47.10">
    <property type="match status" value="2"/>
</dbReference>
<name>A0AA35YU30_LACSI</name>
<dbReference type="InterPro" id="IPR020616">
    <property type="entry name" value="Thiolase_N"/>
</dbReference>